<evidence type="ECO:0000256" key="1">
    <source>
        <dbReference type="ARBA" id="ARBA00006658"/>
    </source>
</evidence>
<keyword evidence="5" id="KW-1185">Reference proteome</keyword>
<dbReference type="Pfam" id="PF11976">
    <property type="entry name" value="Rad60-SLD"/>
    <property type="match status" value="1"/>
</dbReference>
<dbReference type="InParanoid" id="A0A1D2VEL7"/>
<evidence type="ECO:0000313" key="4">
    <source>
        <dbReference type="EMBL" id="ODV60091.1"/>
    </source>
</evidence>
<dbReference type="EMBL" id="KV454483">
    <property type="protein sequence ID" value="ODV60091.1"/>
    <property type="molecule type" value="Genomic_DNA"/>
</dbReference>
<comment type="similarity">
    <text evidence="1">Belongs to the TIP41 family.</text>
</comment>
<feature type="compositionally biased region" description="Basic and acidic residues" evidence="2">
    <location>
        <begin position="22"/>
        <end position="31"/>
    </location>
</feature>
<feature type="compositionally biased region" description="Low complexity" evidence="2">
    <location>
        <begin position="239"/>
        <end position="266"/>
    </location>
</feature>
<dbReference type="Proteomes" id="UP000095038">
    <property type="component" value="Unassembled WGS sequence"/>
</dbReference>
<dbReference type="AlphaFoldDB" id="A0A1D2VEL7"/>
<dbReference type="InterPro" id="IPR007303">
    <property type="entry name" value="TIP41-like"/>
</dbReference>
<feature type="compositionally biased region" description="Polar residues" evidence="2">
    <location>
        <begin position="147"/>
        <end position="160"/>
    </location>
</feature>
<dbReference type="PANTHER" id="PTHR21021">
    <property type="entry name" value="GAF/PUTATIVE CYTOSKELETAL PROTEIN"/>
    <property type="match status" value="1"/>
</dbReference>
<dbReference type="InterPro" id="IPR051330">
    <property type="entry name" value="Phosphatase_reg/MetRdx"/>
</dbReference>
<dbReference type="OrthoDB" id="10253878at2759"/>
<dbReference type="InterPro" id="IPR029071">
    <property type="entry name" value="Ubiquitin-like_domsf"/>
</dbReference>
<feature type="region of interest" description="Disordered" evidence="2">
    <location>
        <begin position="1"/>
        <end position="31"/>
    </location>
</feature>
<sequence>MNTTSTAPSRDHSPSVTNPSDRSTRSTQDRNEKIKIKLRMQDNSLELIYQIKMHTRFKKLFDNYCTKNELDPESIRFMFDGTRVTPNDSPLKFEMIDGDVIEVPNNYQLSSESTNITRLSLFESFLEMSSSSSPSSSSPPSSTPSTQFSEISSSKNQPPVSSTTTTTILSSKITSDIRDINKKLPTNDKNTFVIPSSRYGINAVQINSAREMFLMSTRSRQNPNKIMPNKYKISNPPYNNNNKNNNNNNNNNNDTDTNTNLFSSYPSSPPPPPLALPLSLPSSNYNHTHNFNHELDIKIPINTSNVMIPATSHDGPCNNPKCSHCGAVIIPAPASSFPIKDSPSISINNWEVFTTRKPIFNAQEIDYYEKKLNLPLPEMIFGNNHIKIINSAKNFEINFNTIDALDLVLKYGCDEKKLLKVAHSDHWRSVRKNNNINNNNNNNNNLNTFNSSNISNSSDDGLTKILKPFDWTYTTHYKGTLIKNNCIDDDNNKPIEFKPTNEKIPLNKLKREDPILFFDEMILYEDELADNGISILQIKIRVMAERLLLLSRFFLRVDNVIFKIKDTRLFIEFNDNFVLREYKELEDTYDNVLHKAKQYSSFYSSNDPRALLRDSNWVSGRLKHIKTETEEIRL</sequence>
<dbReference type="CDD" id="cd01763">
    <property type="entry name" value="Ubl_SUMO_like"/>
    <property type="match status" value="1"/>
</dbReference>
<feature type="region of interest" description="Disordered" evidence="2">
    <location>
        <begin position="219"/>
        <end position="273"/>
    </location>
</feature>
<dbReference type="GeneID" id="30968646"/>
<proteinExistence type="inferred from homology"/>
<organism evidence="4 5">
    <name type="scientific">Ascoidea rubescens DSM 1968</name>
    <dbReference type="NCBI Taxonomy" id="1344418"/>
    <lineage>
        <taxon>Eukaryota</taxon>
        <taxon>Fungi</taxon>
        <taxon>Dikarya</taxon>
        <taxon>Ascomycota</taxon>
        <taxon>Saccharomycotina</taxon>
        <taxon>Saccharomycetes</taxon>
        <taxon>Ascoideaceae</taxon>
        <taxon>Ascoidea</taxon>
    </lineage>
</organism>
<evidence type="ECO:0000256" key="2">
    <source>
        <dbReference type="SAM" id="MobiDB-lite"/>
    </source>
</evidence>
<dbReference type="PANTHER" id="PTHR21021:SF16">
    <property type="entry name" value="TIP41-LIKE PROTEIN"/>
    <property type="match status" value="1"/>
</dbReference>
<dbReference type="InterPro" id="IPR022617">
    <property type="entry name" value="Rad60/SUMO-like_dom"/>
</dbReference>
<dbReference type="STRING" id="1344418.A0A1D2VEL7"/>
<feature type="domain" description="Rad60/SUMO-like" evidence="3">
    <location>
        <begin position="34"/>
        <end position="103"/>
    </location>
</feature>
<dbReference type="SUPFAM" id="SSF54236">
    <property type="entry name" value="Ubiquitin-like"/>
    <property type="match status" value="1"/>
</dbReference>
<dbReference type="GO" id="GO:0031929">
    <property type="term" value="P:TOR signaling"/>
    <property type="evidence" value="ECO:0007669"/>
    <property type="project" value="TreeGrafter"/>
</dbReference>
<dbReference type="Pfam" id="PF04176">
    <property type="entry name" value="TIP41"/>
    <property type="match status" value="1"/>
</dbReference>
<accession>A0A1D2VEL7</accession>
<evidence type="ECO:0000313" key="5">
    <source>
        <dbReference type="Proteomes" id="UP000095038"/>
    </source>
</evidence>
<dbReference type="GO" id="GO:0005829">
    <property type="term" value="C:cytosol"/>
    <property type="evidence" value="ECO:0007669"/>
    <property type="project" value="TreeGrafter"/>
</dbReference>
<feature type="region of interest" description="Disordered" evidence="2">
    <location>
        <begin position="130"/>
        <end position="167"/>
    </location>
</feature>
<feature type="compositionally biased region" description="Low complexity" evidence="2">
    <location>
        <begin position="130"/>
        <end position="146"/>
    </location>
</feature>
<dbReference type="RefSeq" id="XP_020046398.1">
    <property type="nucleotide sequence ID" value="XM_020195010.1"/>
</dbReference>
<dbReference type="FunCoup" id="A0A1D2VEL7">
    <property type="interactions" value="814"/>
</dbReference>
<gene>
    <name evidence="4" type="ORF">ASCRUDRAFT_8861</name>
</gene>
<feature type="compositionally biased region" description="Polar residues" evidence="2">
    <location>
        <begin position="1"/>
        <end position="21"/>
    </location>
</feature>
<dbReference type="Gene3D" id="3.10.20.90">
    <property type="entry name" value="Phosphatidylinositol 3-kinase Catalytic Subunit, Chain A, domain 1"/>
    <property type="match status" value="1"/>
</dbReference>
<evidence type="ECO:0000259" key="3">
    <source>
        <dbReference type="Pfam" id="PF11976"/>
    </source>
</evidence>
<protein>
    <submittedName>
        <fullName evidence="4">TIP41-domain-containing protein</fullName>
    </submittedName>
</protein>
<name>A0A1D2VEL7_9ASCO</name>
<reference evidence="5" key="1">
    <citation type="submission" date="2016-05" db="EMBL/GenBank/DDBJ databases">
        <title>Comparative genomics of biotechnologically important yeasts.</title>
        <authorList>
            <consortium name="DOE Joint Genome Institute"/>
            <person name="Riley R."/>
            <person name="Haridas S."/>
            <person name="Wolfe K.H."/>
            <person name="Lopes M.R."/>
            <person name="Hittinger C.T."/>
            <person name="Goker M."/>
            <person name="Salamov A."/>
            <person name="Wisecaver J."/>
            <person name="Long T.M."/>
            <person name="Aerts A.L."/>
            <person name="Barry K."/>
            <person name="Choi C."/>
            <person name="Clum A."/>
            <person name="Coughlan A.Y."/>
            <person name="Deshpande S."/>
            <person name="Douglass A.P."/>
            <person name="Hanson S.J."/>
            <person name="Klenk H.-P."/>
            <person name="Labutti K."/>
            <person name="Lapidus A."/>
            <person name="Lindquist E."/>
            <person name="Lipzen A."/>
            <person name="Meier-Kolthoff J.P."/>
            <person name="Ohm R.A."/>
            <person name="Otillar R.P."/>
            <person name="Pangilinan J."/>
            <person name="Peng Y."/>
            <person name="Rokas A."/>
            <person name="Rosa C.A."/>
            <person name="Scheuner C."/>
            <person name="Sibirny A.A."/>
            <person name="Slot J.C."/>
            <person name="Stielow J.B."/>
            <person name="Sun H."/>
            <person name="Kurtzman C.P."/>
            <person name="Blackwell M."/>
            <person name="Grigoriev I.V."/>
            <person name="Jeffries T.W."/>
        </authorList>
    </citation>
    <scope>NUCLEOTIDE SEQUENCE [LARGE SCALE GENOMIC DNA]</scope>
    <source>
        <strain evidence="5">DSM 1968</strain>
    </source>
</reference>